<accession>A0ACC0ZMF0</accession>
<name>A0ACC0ZMF0_9ROSI</name>
<proteinExistence type="predicted"/>
<dbReference type="Proteomes" id="UP001163603">
    <property type="component" value="Chromosome 1"/>
</dbReference>
<evidence type="ECO:0000313" key="1">
    <source>
        <dbReference type="EMBL" id="KAJ0053029.1"/>
    </source>
</evidence>
<evidence type="ECO:0000313" key="2">
    <source>
        <dbReference type="Proteomes" id="UP001163603"/>
    </source>
</evidence>
<dbReference type="EMBL" id="CM047736">
    <property type="protein sequence ID" value="KAJ0053029.1"/>
    <property type="molecule type" value="Genomic_DNA"/>
</dbReference>
<gene>
    <name evidence="1" type="ORF">Pint_01413</name>
</gene>
<keyword evidence="2" id="KW-1185">Reference proteome</keyword>
<sequence>MGLATRNLQAFLMMAALFQVSLGAVYMVGDSAGWMLPILGIVDYNKWTSNKTFHVGDIIIFNYNSLFHNVREVTHQNFKNCNATSPIVSYDSGFDAITLKTLGHWYFICGVAGHCQMGMKVDIKVTPFSPPPTASPPPAPAPISGA</sequence>
<reference evidence="2" key="1">
    <citation type="journal article" date="2023" name="G3 (Bethesda)">
        <title>Genome assembly and association tests identify interacting loci associated with vigor, precocity, and sex in interspecific pistachio rootstocks.</title>
        <authorList>
            <person name="Palmer W."/>
            <person name="Jacygrad E."/>
            <person name="Sagayaradj S."/>
            <person name="Cavanaugh K."/>
            <person name="Han R."/>
            <person name="Bertier L."/>
            <person name="Beede B."/>
            <person name="Kafkas S."/>
            <person name="Golino D."/>
            <person name="Preece J."/>
            <person name="Michelmore R."/>
        </authorList>
    </citation>
    <scope>NUCLEOTIDE SEQUENCE [LARGE SCALE GENOMIC DNA]</scope>
</reference>
<organism evidence="1 2">
    <name type="scientific">Pistacia integerrima</name>
    <dbReference type="NCBI Taxonomy" id="434235"/>
    <lineage>
        <taxon>Eukaryota</taxon>
        <taxon>Viridiplantae</taxon>
        <taxon>Streptophyta</taxon>
        <taxon>Embryophyta</taxon>
        <taxon>Tracheophyta</taxon>
        <taxon>Spermatophyta</taxon>
        <taxon>Magnoliopsida</taxon>
        <taxon>eudicotyledons</taxon>
        <taxon>Gunneridae</taxon>
        <taxon>Pentapetalae</taxon>
        <taxon>rosids</taxon>
        <taxon>malvids</taxon>
        <taxon>Sapindales</taxon>
        <taxon>Anacardiaceae</taxon>
        <taxon>Pistacia</taxon>
    </lineage>
</organism>
<comment type="caution">
    <text evidence="1">The sequence shown here is derived from an EMBL/GenBank/DDBJ whole genome shotgun (WGS) entry which is preliminary data.</text>
</comment>
<protein>
    <submittedName>
        <fullName evidence="1">Uncharacterized protein</fullName>
    </submittedName>
</protein>